<dbReference type="EMBL" id="FZQP02001226">
    <property type="protein sequence ID" value="VVC92171.1"/>
    <property type="molecule type" value="Genomic_DNA"/>
</dbReference>
<evidence type="ECO:0000259" key="7">
    <source>
        <dbReference type="PROSITE" id="PS51981"/>
    </source>
</evidence>
<evidence type="ECO:0000256" key="3">
    <source>
        <dbReference type="ARBA" id="ARBA00022723"/>
    </source>
</evidence>
<dbReference type="GO" id="GO:0002376">
    <property type="term" value="P:immune system process"/>
    <property type="evidence" value="ECO:0007669"/>
    <property type="project" value="UniProtKB-KW"/>
</dbReference>
<organism evidence="8 9">
    <name type="scientific">Leptidea sinapis</name>
    <dbReference type="NCBI Taxonomy" id="189913"/>
    <lineage>
        <taxon>Eukaryota</taxon>
        <taxon>Metazoa</taxon>
        <taxon>Ecdysozoa</taxon>
        <taxon>Arthropoda</taxon>
        <taxon>Hexapoda</taxon>
        <taxon>Insecta</taxon>
        <taxon>Pterygota</taxon>
        <taxon>Neoptera</taxon>
        <taxon>Endopterygota</taxon>
        <taxon>Lepidoptera</taxon>
        <taxon>Glossata</taxon>
        <taxon>Ditrysia</taxon>
        <taxon>Papilionoidea</taxon>
        <taxon>Pieridae</taxon>
        <taxon>Dismorphiinae</taxon>
        <taxon>Leptidea</taxon>
    </lineage>
</organism>
<dbReference type="InterPro" id="IPR046439">
    <property type="entry name" value="ZF_RZ_dom"/>
</dbReference>
<protein>
    <recommendedName>
        <fullName evidence="7">RZ-type domain-containing protein</fullName>
    </recommendedName>
</protein>
<dbReference type="PROSITE" id="PS51981">
    <property type="entry name" value="ZF_RZ"/>
    <property type="match status" value="1"/>
</dbReference>
<proteinExistence type="predicted"/>
<evidence type="ECO:0000313" key="9">
    <source>
        <dbReference type="Proteomes" id="UP000324832"/>
    </source>
</evidence>
<sequence>MESRFFIINILKKIYERCQEYKSLPDKNLASSFEKQIAFVCGALERNINKITQQQQQDVLNETKRLHSIVQLEKILNHNMYRINRNNKNVEEMVILACGTILGQTAYCEDKSLETLKQLETVVNAAGTVTKEEKEMVVRAMGMRSGHWFKCPNGHYYCIGECGGAMQVSKCNECGASIGGTSHRLLDNNRHAGEMDGSKFAAYSEEYNNMANFRFM</sequence>
<accession>A0A5E4Q4A7</accession>
<evidence type="ECO:0000256" key="1">
    <source>
        <dbReference type="ARBA" id="ARBA00004496"/>
    </source>
</evidence>
<gene>
    <name evidence="8" type="ORF">LSINAPIS_LOCUS4674</name>
</gene>
<keyword evidence="2" id="KW-0963">Cytoplasm</keyword>
<dbReference type="Proteomes" id="UP000324832">
    <property type="component" value="Unassembled WGS sequence"/>
</dbReference>
<dbReference type="PANTHER" id="PTHR23425:SF8">
    <property type="entry name" value="NUCLEOPORIN AMO1-LIKE"/>
    <property type="match status" value="1"/>
</dbReference>
<keyword evidence="9" id="KW-1185">Reference proteome</keyword>
<feature type="domain" description="RZ-type" evidence="7">
    <location>
        <begin position="129"/>
        <end position="198"/>
    </location>
</feature>
<evidence type="ECO:0000256" key="4">
    <source>
        <dbReference type="ARBA" id="ARBA00022771"/>
    </source>
</evidence>
<keyword evidence="4" id="KW-0863">Zinc-finger</keyword>
<evidence type="ECO:0000256" key="2">
    <source>
        <dbReference type="ARBA" id="ARBA00022490"/>
    </source>
</evidence>
<dbReference type="GO" id="GO:0005737">
    <property type="term" value="C:cytoplasm"/>
    <property type="evidence" value="ECO:0007669"/>
    <property type="project" value="UniProtKB-SubCell"/>
</dbReference>
<dbReference type="Pfam" id="PF20173">
    <property type="entry name" value="ZnF_RZ-type"/>
    <property type="match status" value="1"/>
</dbReference>
<keyword evidence="3" id="KW-0479">Metal-binding</keyword>
<reference evidence="8 9" key="1">
    <citation type="submission" date="2017-07" db="EMBL/GenBank/DDBJ databases">
        <authorList>
            <person name="Talla V."/>
            <person name="Backstrom N."/>
        </authorList>
    </citation>
    <scope>NUCLEOTIDE SEQUENCE [LARGE SCALE GENOMIC DNA]</scope>
</reference>
<evidence type="ECO:0000313" key="8">
    <source>
        <dbReference type="EMBL" id="VVC92171.1"/>
    </source>
</evidence>
<keyword evidence="5" id="KW-0862">Zinc</keyword>
<dbReference type="GO" id="GO:0008270">
    <property type="term" value="F:zinc ion binding"/>
    <property type="evidence" value="ECO:0007669"/>
    <property type="project" value="UniProtKB-KW"/>
</dbReference>
<evidence type="ECO:0000256" key="5">
    <source>
        <dbReference type="ARBA" id="ARBA00022833"/>
    </source>
</evidence>
<dbReference type="AlphaFoldDB" id="A0A5E4Q4A7"/>
<name>A0A5E4Q4A7_9NEOP</name>
<comment type="subcellular location">
    <subcellularLocation>
        <location evidence="1">Cytoplasm</location>
    </subcellularLocation>
</comment>
<evidence type="ECO:0000256" key="6">
    <source>
        <dbReference type="ARBA" id="ARBA00022859"/>
    </source>
</evidence>
<dbReference type="PANTHER" id="PTHR23425">
    <property type="entry name" value="NUCLEOPORIN AMO1-LIKE"/>
    <property type="match status" value="1"/>
</dbReference>
<keyword evidence="6" id="KW-0391">Immunity</keyword>